<evidence type="ECO:0000313" key="2">
    <source>
        <dbReference type="EMBL" id="CAL1355550.1"/>
    </source>
</evidence>
<keyword evidence="3" id="KW-1185">Reference proteome</keyword>
<feature type="transmembrane region" description="Helical" evidence="1">
    <location>
        <begin position="49"/>
        <end position="72"/>
    </location>
</feature>
<feature type="transmembrane region" description="Helical" evidence="1">
    <location>
        <begin position="111"/>
        <end position="132"/>
    </location>
</feature>
<dbReference type="EMBL" id="OZ034813">
    <property type="protein sequence ID" value="CAL1355550.1"/>
    <property type="molecule type" value="Genomic_DNA"/>
</dbReference>
<gene>
    <name evidence="2" type="ORF">LTRI10_LOCUS3305</name>
</gene>
<name>A0AAV2CII3_9ROSI</name>
<keyword evidence="1" id="KW-0812">Transmembrane</keyword>
<sequence length="266" mass="29839">MTPLSFSLFYWLFIRVPDTFLLMLINIVFSPLHLYNFQFTKFFQKRKSVWGLWAILAFVVFLFITVYFYRVYWFRKKICFHHNYGIFGKLIGLAIVVACSASYIFLGESDLSYLIFILVLIAMFAAMIVALVPSTDFNLVNGLIISFLTCIIRILHNGTVVGYCTLPSLSAAAAPSPAGAVAMATTCLDAKLNPSSPYPWLLICGCFTIAAVRFYLESRGLKADEEGLREEEVLPPSPWTSVVSACYGGWDMLADSSVAAFFTHQQ</sequence>
<evidence type="ECO:0000313" key="3">
    <source>
        <dbReference type="Proteomes" id="UP001497516"/>
    </source>
</evidence>
<organism evidence="2 3">
    <name type="scientific">Linum trigynum</name>
    <dbReference type="NCBI Taxonomy" id="586398"/>
    <lineage>
        <taxon>Eukaryota</taxon>
        <taxon>Viridiplantae</taxon>
        <taxon>Streptophyta</taxon>
        <taxon>Embryophyta</taxon>
        <taxon>Tracheophyta</taxon>
        <taxon>Spermatophyta</taxon>
        <taxon>Magnoliopsida</taxon>
        <taxon>eudicotyledons</taxon>
        <taxon>Gunneridae</taxon>
        <taxon>Pentapetalae</taxon>
        <taxon>rosids</taxon>
        <taxon>fabids</taxon>
        <taxon>Malpighiales</taxon>
        <taxon>Linaceae</taxon>
        <taxon>Linum</taxon>
    </lineage>
</organism>
<protein>
    <submittedName>
        <fullName evidence="2">Uncharacterized protein</fullName>
    </submittedName>
</protein>
<accession>A0AAV2CII3</accession>
<feature type="transmembrane region" description="Helical" evidence="1">
    <location>
        <begin position="198"/>
        <end position="216"/>
    </location>
</feature>
<feature type="transmembrane region" description="Helical" evidence="1">
    <location>
        <begin position="139"/>
        <end position="156"/>
    </location>
</feature>
<feature type="transmembrane region" description="Helical" evidence="1">
    <location>
        <begin position="84"/>
        <end position="105"/>
    </location>
</feature>
<dbReference type="AlphaFoldDB" id="A0AAV2CII3"/>
<dbReference type="Proteomes" id="UP001497516">
    <property type="component" value="Chromosome 1"/>
</dbReference>
<reference evidence="2 3" key="1">
    <citation type="submission" date="2024-04" db="EMBL/GenBank/DDBJ databases">
        <authorList>
            <person name="Fracassetti M."/>
        </authorList>
    </citation>
    <scope>NUCLEOTIDE SEQUENCE [LARGE SCALE GENOMIC DNA]</scope>
</reference>
<keyword evidence="1" id="KW-0472">Membrane</keyword>
<keyword evidence="1" id="KW-1133">Transmembrane helix</keyword>
<proteinExistence type="predicted"/>
<evidence type="ECO:0000256" key="1">
    <source>
        <dbReference type="SAM" id="Phobius"/>
    </source>
</evidence>
<feature type="transmembrane region" description="Helical" evidence="1">
    <location>
        <begin position="7"/>
        <end position="29"/>
    </location>
</feature>